<keyword evidence="1" id="KW-0175">Coiled coil</keyword>
<evidence type="ECO:0000256" key="1">
    <source>
        <dbReference type="SAM" id="Coils"/>
    </source>
</evidence>
<sequence>MNKLEALLSHDQNTSSTIASFESSSDPHLSVKEYAPTRSTSLLLPPSPSSLSNSSTCGDENQQTTTSPRGRTLSAMSMDQMREKVSSLSMRRRRLQKVQSASALVYAPPTSISAASATNTSATTTIPIPTLSILPTINDPSTPSTSISISPPISPQNSPERNNNNTETISIQSPLINISTPSTPTTTSSPLFAGISPLSSTSKISSFLATVQDSQQLIPSPTSQLEANTQQWDDSKYTMVVGGIVYVRMDYVKRQVEDIMHKYANTRREFKERERMMKKHYEKMDQEKTEKIELCMKEFEEKCASVQIKCRDAFLKKYNEKVDELNEKIKELMDEKEDLKNRMERESTKMYSDMQNLVSNVESKMKQNTVEFRVKQEELNKTIRIQKKLFFGLLNFIRSREVSRKNIDIQTEELVQDLELEQYRKQVEELKNILDLEQFEFQKVYVEKETRLINELTQSKHQLLQLESCMKEQTNAIKELENQISELNVSDSNLDSKELKSTMEDSSTPPIMQV</sequence>
<feature type="coiled-coil region" evidence="1">
    <location>
        <begin position="315"/>
        <end position="349"/>
    </location>
</feature>
<evidence type="ECO:0000313" key="3">
    <source>
        <dbReference type="EMBL" id="EFC47921.1"/>
    </source>
</evidence>
<accession>D2V694</accession>
<evidence type="ECO:0000256" key="2">
    <source>
        <dbReference type="SAM" id="MobiDB-lite"/>
    </source>
</evidence>
<evidence type="ECO:0000313" key="4">
    <source>
        <dbReference type="Proteomes" id="UP000006671"/>
    </source>
</evidence>
<organism evidence="4">
    <name type="scientific">Naegleria gruberi</name>
    <name type="common">Amoeba</name>
    <dbReference type="NCBI Taxonomy" id="5762"/>
    <lineage>
        <taxon>Eukaryota</taxon>
        <taxon>Discoba</taxon>
        <taxon>Heterolobosea</taxon>
        <taxon>Tetramitia</taxon>
        <taxon>Eutetramitia</taxon>
        <taxon>Vahlkampfiidae</taxon>
        <taxon>Naegleria</taxon>
    </lineage>
</organism>
<dbReference type="VEuPathDB" id="AmoebaDB:NAEGRDRAFT_64354"/>
<keyword evidence="4" id="KW-1185">Reference proteome</keyword>
<dbReference type="KEGG" id="ngr:NAEGRDRAFT_64354"/>
<dbReference type="AlphaFoldDB" id="D2V694"/>
<dbReference type="GeneID" id="8849524"/>
<feature type="region of interest" description="Disordered" evidence="2">
    <location>
        <begin position="495"/>
        <end position="514"/>
    </location>
</feature>
<reference evidence="3 4" key="1">
    <citation type="journal article" date="2010" name="Cell">
        <title>The genome of Naegleria gruberi illuminates early eukaryotic versatility.</title>
        <authorList>
            <person name="Fritz-Laylin L.K."/>
            <person name="Prochnik S.E."/>
            <person name="Ginger M.L."/>
            <person name="Dacks J.B."/>
            <person name="Carpenter M.L."/>
            <person name="Field M.C."/>
            <person name="Kuo A."/>
            <person name="Paredez A."/>
            <person name="Chapman J."/>
            <person name="Pham J."/>
            <person name="Shu S."/>
            <person name="Neupane R."/>
            <person name="Cipriano M."/>
            <person name="Mancuso J."/>
            <person name="Tu H."/>
            <person name="Salamov A."/>
            <person name="Lindquist E."/>
            <person name="Shapiro H."/>
            <person name="Lucas S."/>
            <person name="Grigoriev I.V."/>
            <person name="Cande W.Z."/>
            <person name="Fulton C."/>
            <person name="Rokhsar D.S."/>
            <person name="Dawson S.C."/>
        </authorList>
    </citation>
    <scope>NUCLEOTIDE SEQUENCE [LARGE SCALE GENOMIC DNA]</scope>
    <source>
        <strain evidence="3 4">NEG-M</strain>
    </source>
</reference>
<feature type="region of interest" description="Disordered" evidence="2">
    <location>
        <begin position="1"/>
        <end position="72"/>
    </location>
</feature>
<proteinExistence type="predicted"/>
<protein>
    <submittedName>
        <fullName evidence="3">Predicted protein</fullName>
    </submittedName>
</protein>
<name>D2V694_NAEGR</name>
<feature type="compositionally biased region" description="Low complexity" evidence="2">
    <location>
        <begin position="139"/>
        <end position="159"/>
    </location>
</feature>
<dbReference type="Proteomes" id="UP000006671">
    <property type="component" value="Unassembled WGS sequence"/>
</dbReference>
<dbReference type="EMBL" id="GG738853">
    <property type="protein sequence ID" value="EFC47921.1"/>
    <property type="molecule type" value="Genomic_DNA"/>
</dbReference>
<feature type="compositionally biased region" description="Low complexity" evidence="2">
    <location>
        <begin position="36"/>
        <end position="56"/>
    </location>
</feature>
<gene>
    <name evidence="3" type="ORF">NAEGRDRAFT_64354</name>
</gene>
<feature type="compositionally biased region" description="Polar residues" evidence="2">
    <location>
        <begin position="504"/>
        <end position="514"/>
    </location>
</feature>
<feature type="compositionally biased region" description="Polar residues" evidence="2">
    <location>
        <begin position="57"/>
        <end position="72"/>
    </location>
</feature>
<feature type="compositionally biased region" description="Low complexity" evidence="2">
    <location>
        <begin position="15"/>
        <end position="24"/>
    </location>
</feature>
<dbReference type="RefSeq" id="XP_002680665.1">
    <property type="nucleotide sequence ID" value="XM_002680619.1"/>
</dbReference>
<dbReference type="InParanoid" id="D2V694"/>
<feature type="region of interest" description="Disordered" evidence="2">
    <location>
        <begin position="139"/>
        <end position="166"/>
    </location>
</feature>